<dbReference type="NCBIfam" id="TIGR00431">
    <property type="entry name" value="TruB"/>
    <property type="match status" value="1"/>
</dbReference>
<dbReference type="PANTHER" id="PTHR13767:SF2">
    <property type="entry name" value="PSEUDOURIDYLATE SYNTHASE TRUB1"/>
    <property type="match status" value="1"/>
</dbReference>
<evidence type="ECO:0000256" key="4">
    <source>
        <dbReference type="ARBA" id="ARBA00023235"/>
    </source>
</evidence>
<comment type="catalytic activity">
    <reaction evidence="1 5">
        <text>uridine(55) in tRNA = pseudouridine(55) in tRNA</text>
        <dbReference type="Rhea" id="RHEA:42532"/>
        <dbReference type="Rhea" id="RHEA-COMP:10101"/>
        <dbReference type="Rhea" id="RHEA-COMP:10102"/>
        <dbReference type="ChEBI" id="CHEBI:65314"/>
        <dbReference type="ChEBI" id="CHEBI:65315"/>
        <dbReference type="EC" id="5.4.99.25"/>
    </reaction>
</comment>
<sequence length="296" mass="31405">MSLNGWLNVDKPAGLTSYGVIARIKKITGRCRIGHAGTLDPLATGVLPIALGQATRTVEYLHQLSKTYQADIELGTATDTYDAEGRITFTADASAVTLSQVAAALKGFSGSIEQIPPMYSALKLNGRPLYELARRGETAELKPRAVTIFRLDLLEFTSPVVRIEVECSGGTYIRSLAYDLGQALGVGAHLKKLRRTAYGCFNIGQAVALDELTDVGGVAAALLPLDHGLDLLPRLMLDAAMSASLSHGVVTPELRAQLAEGQAYRLYAAEGVLTAIADLTGPELRLKVFGAAQPGE</sequence>
<name>A0ABZ2J2N0_9CHLR</name>
<dbReference type="SUPFAM" id="SSF55120">
    <property type="entry name" value="Pseudouridine synthase"/>
    <property type="match status" value="1"/>
</dbReference>
<dbReference type="GO" id="GO:0160148">
    <property type="term" value="F:tRNA pseudouridine(55) synthase activity"/>
    <property type="evidence" value="ECO:0007669"/>
    <property type="project" value="UniProtKB-EC"/>
</dbReference>
<organism evidence="8 9">
    <name type="scientific">Candidatus Dehalogenimonas loeffleri</name>
    <dbReference type="NCBI Taxonomy" id="3127115"/>
    <lineage>
        <taxon>Bacteria</taxon>
        <taxon>Bacillati</taxon>
        <taxon>Chloroflexota</taxon>
        <taxon>Dehalococcoidia</taxon>
        <taxon>Dehalococcoidales</taxon>
        <taxon>Dehalococcoidaceae</taxon>
        <taxon>Dehalogenimonas</taxon>
    </lineage>
</organism>
<dbReference type="EC" id="5.4.99.25" evidence="5"/>
<keyword evidence="4 5" id="KW-0413">Isomerase</keyword>
<evidence type="ECO:0000313" key="9">
    <source>
        <dbReference type="Proteomes" id="UP001375370"/>
    </source>
</evidence>
<dbReference type="InterPro" id="IPR032819">
    <property type="entry name" value="TruB_C"/>
</dbReference>
<evidence type="ECO:0000313" key="8">
    <source>
        <dbReference type="EMBL" id="WWX25056.1"/>
    </source>
</evidence>
<evidence type="ECO:0000259" key="7">
    <source>
        <dbReference type="Pfam" id="PF16198"/>
    </source>
</evidence>
<feature type="domain" description="Pseudouridine synthase II N-terminal" evidence="6">
    <location>
        <begin position="25"/>
        <end position="173"/>
    </location>
</feature>
<dbReference type="InterPro" id="IPR020103">
    <property type="entry name" value="PsdUridine_synth_cat_dom_sf"/>
</dbReference>
<dbReference type="EMBL" id="CP146612">
    <property type="protein sequence ID" value="WWX25056.1"/>
    <property type="molecule type" value="Genomic_DNA"/>
</dbReference>
<accession>A0ABZ2J2N0</accession>
<keyword evidence="3 5" id="KW-0819">tRNA processing</keyword>
<dbReference type="Gene3D" id="3.30.2350.10">
    <property type="entry name" value="Pseudouridine synthase"/>
    <property type="match status" value="1"/>
</dbReference>
<evidence type="ECO:0000256" key="3">
    <source>
        <dbReference type="ARBA" id="ARBA00022694"/>
    </source>
</evidence>
<dbReference type="CDD" id="cd02573">
    <property type="entry name" value="PseudoU_synth_EcTruB"/>
    <property type="match status" value="1"/>
</dbReference>
<dbReference type="Pfam" id="PF16198">
    <property type="entry name" value="TruB_C_2"/>
    <property type="match status" value="1"/>
</dbReference>
<dbReference type="InterPro" id="IPR002501">
    <property type="entry name" value="PsdUridine_synth_N"/>
</dbReference>
<dbReference type="Pfam" id="PF01509">
    <property type="entry name" value="TruB_N"/>
    <property type="match status" value="1"/>
</dbReference>
<feature type="domain" description="tRNA pseudouridylate synthase B C-terminal" evidence="7">
    <location>
        <begin position="174"/>
        <end position="214"/>
    </location>
</feature>
<comment type="function">
    <text evidence="5">Responsible for synthesis of pseudouridine from uracil-55 in the psi GC loop of transfer RNAs.</text>
</comment>
<comment type="similarity">
    <text evidence="2 5">Belongs to the pseudouridine synthase TruB family. Type 1 subfamily.</text>
</comment>
<evidence type="ECO:0000256" key="5">
    <source>
        <dbReference type="HAMAP-Rule" id="MF_01080"/>
    </source>
</evidence>
<gene>
    <name evidence="5 8" type="primary">truB</name>
    <name evidence="8" type="ORF">V8247_07290</name>
</gene>
<dbReference type="Proteomes" id="UP001375370">
    <property type="component" value="Chromosome"/>
</dbReference>
<evidence type="ECO:0000256" key="2">
    <source>
        <dbReference type="ARBA" id="ARBA00005642"/>
    </source>
</evidence>
<evidence type="ECO:0000259" key="6">
    <source>
        <dbReference type="Pfam" id="PF01509"/>
    </source>
</evidence>
<dbReference type="RefSeq" id="WP_338737190.1">
    <property type="nucleotide sequence ID" value="NZ_CP146612.1"/>
</dbReference>
<evidence type="ECO:0000256" key="1">
    <source>
        <dbReference type="ARBA" id="ARBA00000385"/>
    </source>
</evidence>
<keyword evidence="9" id="KW-1185">Reference proteome</keyword>
<dbReference type="PANTHER" id="PTHR13767">
    <property type="entry name" value="TRNA-PSEUDOURIDINE SYNTHASE"/>
    <property type="match status" value="1"/>
</dbReference>
<dbReference type="HAMAP" id="MF_01080">
    <property type="entry name" value="TruB_bact"/>
    <property type="match status" value="1"/>
</dbReference>
<dbReference type="InterPro" id="IPR014780">
    <property type="entry name" value="tRNA_psdUridine_synth_TruB"/>
</dbReference>
<proteinExistence type="inferred from homology"/>
<reference evidence="8 9" key="1">
    <citation type="submission" date="2024-03" db="EMBL/GenBank/DDBJ databases">
        <title>A Dehalogenimonas Isolated from Estuarine Sediments Dihaloeliminates Chlorinated Alkanes.</title>
        <authorList>
            <person name="Yang Y."/>
            <person name="Wang H."/>
        </authorList>
    </citation>
    <scope>NUCLEOTIDE SEQUENCE [LARGE SCALE GENOMIC DNA]</scope>
    <source>
        <strain evidence="8 9">W</strain>
    </source>
</reference>
<feature type="active site" description="Nucleophile" evidence="5">
    <location>
        <position position="40"/>
    </location>
</feature>
<protein>
    <recommendedName>
        <fullName evidence="5">tRNA pseudouridine synthase B</fullName>
        <ecNumber evidence="5">5.4.99.25</ecNumber>
    </recommendedName>
    <alternativeName>
        <fullName evidence="5">tRNA pseudouridine(55) synthase</fullName>
        <shortName evidence="5">Psi55 synthase</shortName>
    </alternativeName>
    <alternativeName>
        <fullName evidence="5">tRNA pseudouridylate synthase</fullName>
    </alternativeName>
    <alternativeName>
        <fullName evidence="5">tRNA-uridine isomerase</fullName>
    </alternativeName>
</protein>